<evidence type="ECO:0000259" key="1">
    <source>
        <dbReference type="PROSITE" id="PS50022"/>
    </source>
</evidence>
<proteinExistence type="predicted"/>
<dbReference type="AlphaFoldDB" id="A0A812KI69"/>
<evidence type="ECO:0000313" key="3">
    <source>
        <dbReference type="Proteomes" id="UP000604046"/>
    </source>
</evidence>
<dbReference type="PROSITE" id="PS50022">
    <property type="entry name" value="FA58C_3"/>
    <property type="match status" value="1"/>
</dbReference>
<dbReference type="EMBL" id="CAJNDS010000713">
    <property type="protein sequence ID" value="CAE7229900.1"/>
    <property type="molecule type" value="Genomic_DNA"/>
</dbReference>
<dbReference type="SUPFAM" id="SSF49785">
    <property type="entry name" value="Galactose-binding domain-like"/>
    <property type="match status" value="1"/>
</dbReference>
<name>A0A812KI69_9DINO</name>
<gene>
    <name evidence="2" type="ORF">SNAT2548_LOCUS9300</name>
</gene>
<feature type="domain" description="F5/8 type C" evidence="1">
    <location>
        <begin position="149"/>
        <end position="269"/>
    </location>
</feature>
<reference evidence="2" key="1">
    <citation type="submission" date="2021-02" db="EMBL/GenBank/DDBJ databases">
        <authorList>
            <person name="Dougan E. K."/>
            <person name="Rhodes N."/>
            <person name="Thang M."/>
            <person name="Chan C."/>
        </authorList>
    </citation>
    <scope>NUCLEOTIDE SEQUENCE</scope>
</reference>
<dbReference type="Gene3D" id="2.60.120.260">
    <property type="entry name" value="Galactose-binding domain-like"/>
    <property type="match status" value="1"/>
</dbReference>
<dbReference type="InterPro" id="IPR000421">
    <property type="entry name" value="FA58C"/>
</dbReference>
<dbReference type="Proteomes" id="UP000604046">
    <property type="component" value="Unassembled WGS sequence"/>
</dbReference>
<evidence type="ECO:0000313" key="2">
    <source>
        <dbReference type="EMBL" id="CAE7229900.1"/>
    </source>
</evidence>
<dbReference type="OrthoDB" id="10500807at2759"/>
<organism evidence="2 3">
    <name type="scientific">Symbiodinium natans</name>
    <dbReference type="NCBI Taxonomy" id="878477"/>
    <lineage>
        <taxon>Eukaryota</taxon>
        <taxon>Sar</taxon>
        <taxon>Alveolata</taxon>
        <taxon>Dinophyceae</taxon>
        <taxon>Suessiales</taxon>
        <taxon>Symbiodiniaceae</taxon>
        <taxon>Symbiodinium</taxon>
    </lineage>
</organism>
<dbReference type="InterPro" id="IPR008979">
    <property type="entry name" value="Galactose-bd-like_sf"/>
</dbReference>
<keyword evidence="3" id="KW-1185">Reference proteome</keyword>
<comment type="caution">
    <text evidence="2">The sequence shown here is derived from an EMBL/GenBank/DDBJ whole genome shotgun (WGS) entry which is preliminary data.</text>
</comment>
<accession>A0A812KI69</accession>
<dbReference type="Pfam" id="PF00754">
    <property type="entry name" value="F5_F8_type_C"/>
    <property type="match status" value="1"/>
</dbReference>
<sequence length="269" mass="29973">MADASASSATLPLSLQNLELAIDCETDSSVLRAVRNRLMQRLNDRIHALEAFAVIISRPSGDQRQLRGCLPDERLESLCVRVAEEFEMPASAILLCRGSRQFVAKDLLMSLSDLGINEAAELTCIYDTGCRKHWQLRIAVEGSDWEAIIYNIELYDQHNRLLPTEGLQILSNAERNDQNVANNAFDGRPDTFWETTFGSEKIGGWVACTFEEPVAIHRIRLRQGSHVGNTIRSFEILNSEDGLHWTHVWTAIDLGSGWSEASAPGHPGT</sequence>
<protein>
    <recommendedName>
        <fullName evidence="1">F5/8 type C domain-containing protein</fullName>
    </recommendedName>
</protein>